<proteinExistence type="predicted"/>
<dbReference type="EMBL" id="LAZR01000618">
    <property type="protein sequence ID" value="KKN62604.1"/>
    <property type="molecule type" value="Genomic_DNA"/>
</dbReference>
<reference evidence="1" key="1">
    <citation type="journal article" date="2015" name="Nature">
        <title>Complex archaea that bridge the gap between prokaryotes and eukaryotes.</title>
        <authorList>
            <person name="Spang A."/>
            <person name="Saw J.H."/>
            <person name="Jorgensen S.L."/>
            <person name="Zaremba-Niedzwiedzka K."/>
            <person name="Martijn J."/>
            <person name="Lind A.E."/>
            <person name="van Eijk R."/>
            <person name="Schleper C."/>
            <person name="Guy L."/>
            <person name="Ettema T.J."/>
        </authorList>
    </citation>
    <scope>NUCLEOTIDE SEQUENCE</scope>
</reference>
<sequence>MSKKPRMFHQGEQYVLIEELVKDYVSFSGSHYVY</sequence>
<protein>
    <submittedName>
        <fullName evidence="1">Uncharacterized protein</fullName>
    </submittedName>
</protein>
<evidence type="ECO:0000313" key="1">
    <source>
        <dbReference type="EMBL" id="KKN62604.1"/>
    </source>
</evidence>
<comment type="caution">
    <text evidence="1">The sequence shown here is derived from an EMBL/GenBank/DDBJ whole genome shotgun (WGS) entry which is preliminary data.</text>
</comment>
<name>A0A0F9S676_9ZZZZ</name>
<organism evidence="1">
    <name type="scientific">marine sediment metagenome</name>
    <dbReference type="NCBI Taxonomy" id="412755"/>
    <lineage>
        <taxon>unclassified sequences</taxon>
        <taxon>metagenomes</taxon>
        <taxon>ecological metagenomes</taxon>
    </lineage>
</organism>
<dbReference type="AlphaFoldDB" id="A0A0F9S676"/>
<accession>A0A0F9S676</accession>
<gene>
    <name evidence="1" type="ORF">LCGC14_0510150</name>
</gene>